<feature type="transmembrane region" description="Helical" evidence="1">
    <location>
        <begin position="227"/>
        <end position="251"/>
    </location>
</feature>
<dbReference type="Proteomes" id="UP000187172">
    <property type="component" value="Unassembled WGS sequence"/>
</dbReference>
<feature type="signal peptide" evidence="2">
    <location>
        <begin position="1"/>
        <end position="35"/>
    </location>
</feature>
<keyword evidence="5" id="KW-1185">Reference proteome</keyword>
<keyword evidence="2" id="KW-0732">Signal</keyword>
<dbReference type="InterPro" id="IPR011642">
    <property type="entry name" value="Gate_dom"/>
</dbReference>
<proteinExistence type="predicted"/>
<dbReference type="Pfam" id="PF07670">
    <property type="entry name" value="Gate"/>
    <property type="match status" value="1"/>
</dbReference>
<feature type="domain" description="Nucleoside transporter/FeoB GTPase Gate" evidence="3">
    <location>
        <begin position="48"/>
        <end position="146"/>
    </location>
</feature>
<dbReference type="STRING" id="297318.BK138_08400"/>
<evidence type="ECO:0000256" key="2">
    <source>
        <dbReference type="SAM" id="SignalP"/>
    </source>
</evidence>
<keyword evidence="1" id="KW-0472">Membrane</keyword>
<feature type="transmembrane region" description="Helical" evidence="1">
    <location>
        <begin position="289"/>
        <end position="307"/>
    </location>
</feature>
<keyword evidence="1" id="KW-1133">Transmembrane helix</keyword>
<accession>A0A1R1F343</accession>
<evidence type="ECO:0000256" key="1">
    <source>
        <dbReference type="SAM" id="Phobius"/>
    </source>
</evidence>
<evidence type="ECO:0000259" key="3">
    <source>
        <dbReference type="Pfam" id="PF07670"/>
    </source>
</evidence>
<evidence type="ECO:0000313" key="4">
    <source>
        <dbReference type="EMBL" id="OMF58524.1"/>
    </source>
</evidence>
<name>A0A1R1F343_9BACL</name>
<feature type="transmembrane region" description="Helical" evidence="1">
    <location>
        <begin position="382"/>
        <end position="401"/>
    </location>
</feature>
<feature type="transmembrane region" description="Helical" evidence="1">
    <location>
        <begin position="328"/>
        <end position="349"/>
    </location>
</feature>
<sequence>MKKTTQRPSPKAMTLMLGACAAALVAGIVSSPAPAFQASLQGLNLWWKIVFPGLLPFLVLSEILIAYGWVSALGAFLEPLMKKLFRLPGTGGWVMAMGLTTGFPGGAQAVQQLHAQGSLQAEEAGKLAALSHFCNPVMILVVVATGLMHDPALGYGLIAVHWIAGILAYLTVHRRVRTKGTAPASDKPRQQRLEGKPAPLPARVLQAAEEARAKDGRSFGRLLGDSVTHAVQVLMMIGGYIIIFSVVIQIAGRVTTARLPIPDYALSSLFEVHLGARDISAAAFASGGLQWSVLSALLGFSGISALLQSMSLIRKTGAPLMPMVWTRILHGAYAFALTWLTWAPLAALLGRIHPVYSENGPFSGSRGPIEDLWVLMPQVLKWQGLLLASILGALIVLLIVVPRRAKTVRR</sequence>
<dbReference type="EMBL" id="MRTP01000001">
    <property type="protein sequence ID" value="OMF58524.1"/>
    <property type="molecule type" value="Genomic_DNA"/>
</dbReference>
<feature type="transmembrane region" description="Helical" evidence="1">
    <location>
        <begin position="53"/>
        <end position="77"/>
    </location>
</feature>
<reference evidence="4 5" key="1">
    <citation type="submission" date="2016-11" db="EMBL/GenBank/DDBJ databases">
        <title>Paenibacillus species isolates.</title>
        <authorList>
            <person name="Beno S.M."/>
        </authorList>
    </citation>
    <scope>NUCLEOTIDE SEQUENCE [LARGE SCALE GENOMIC DNA]</scope>
    <source>
        <strain evidence="4 5">FSL R5-0378</strain>
    </source>
</reference>
<dbReference type="RefSeq" id="WP_076168264.1">
    <property type="nucleotide sequence ID" value="NZ_MRTP01000001.1"/>
</dbReference>
<organism evidence="4 5">
    <name type="scientific">Paenibacillus rhizosphaerae</name>
    <dbReference type="NCBI Taxonomy" id="297318"/>
    <lineage>
        <taxon>Bacteria</taxon>
        <taxon>Bacillati</taxon>
        <taxon>Bacillota</taxon>
        <taxon>Bacilli</taxon>
        <taxon>Bacillales</taxon>
        <taxon>Paenibacillaceae</taxon>
        <taxon>Paenibacillus</taxon>
    </lineage>
</organism>
<feature type="chain" id="PRO_5012706439" description="Nucleoside transporter/FeoB GTPase Gate domain-containing protein" evidence="2">
    <location>
        <begin position="36"/>
        <end position="410"/>
    </location>
</feature>
<dbReference type="AlphaFoldDB" id="A0A1R1F343"/>
<feature type="transmembrane region" description="Helical" evidence="1">
    <location>
        <begin position="153"/>
        <end position="172"/>
    </location>
</feature>
<protein>
    <recommendedName>
        <fullName evidence="3">Nucleoside transporter/FeoB GTPase Gate domain-containing protein</fullName>
    </recommendedName>
</protein>
<comment type="caution">
    <text evidence="4">The sequence shown here is derived from an EMBL/GenBank/DDBJ whole genome shotgun (WGS) entry which is preliminary data.</text>
</comment>
<gene>
    <name evidence="4" type="ORF">BK138_08400</name>
</gene>
<keyword evidence="1" id="KW-0812">Transmembrane</keyword>
<evidence type="ECO:0000313" key="5">
    <source>
        <dbReference type="Proteomes" id="UP000187172"/>
    </source>
</evidence>